<evidence type="ECO:0000259" key="1">
    <source>
        <dbReference type="Pfam" id="PF00534"/>
    </source>
</evidence>
<dbReference type="InterPro" id="IPR001296">
    <property type="entry name" value="Glyco_trans_1"/>
</dbReference>
<keyword evidence="3" id="KW-0328">Glycosyltransferase</keyword>
<dbReference type="GO" id="GO:0016757">
    <property type="term" value="F:glycosyltransferase activity"/>
    <property type="evidence" value="ECO:0007669"/>
    <property type="project" value="UniProtKB-KW"/>
</dbReference>
<dbReference type="PANTHER" id="PTHR12526">
    <property type="entry name" value="GLYCOSYLTRANSFERASE"/>
    <property type="match status" value="1"/>
</dbReference>
<feature type="domain" description="Glycosyltransferase subfamily 4-like N-terminal" evidence="2">
    <location>
        <begin position="20"/>
        <end position="176"/>
    </location>
</feature>
<keyword evidence="4" id="KW-1185">Reference proteome</keyword>
<protein>
    <submittedName>
        <fullName evidence="3">Glycosyltransferase</fullName>
        <ecNumber evidence="3">2.4.-.-</ecNumber>
    </submittedName>
</protein>
<dbReference type="Pfam" id="PF13439">
    <property type="entry name" value="Glyco_transf_4"/>
    <property type="match status" value="1"/>
</dbReference>
<dbReference type="SUPFAM" id="SSF53756">
    <property type="entry name" value="UDP-Glycosyltransferase/glycogen phosphorylase"/>
    <property type="match status" value="1"/>
</dbReference>
<dbReference type="Gene3D" id="3.40.50.2000">
    <property type="entry name" value="Glycogen Phosphorylase B"/>
    <property type="match status" value="2"/>
</dbReference>
<name>A0ABV5H8Y7_9FLAO</name>
<gene>
    <name evidence="3" type="ORF">ACFFVK_07240</name>
</gene>
<evidence type="ECO:0000259" key="2">
    <source>
        <dbReference type="Pfam" id="PF13439"/>
    </source>
</evidence>
<comment type="caution">
    <text evidence="3">The sequence shown here is derived from an EMBL/GenBank/DDBJ whole genome shotgun (WGS) entry which is preliminary data.</text>
</comment>
<proteinExistence type="predicted"/>
<reference evidence="3 4" key="1">
    <citation type="submission" date="2024-09" db="EMBL/GenBank/DDBJ databases">
        <authorList>
            <person name="Sun Q."/>
            <person name="Mori K."/>
        </authorList>
    </citation>
    <scope>NUCLEOTIDE SEQUENCE [LARGE SCALE GENOMIC DNA]</scope>
    <source>
        <strain evidence="3 4">CECT 8365</strain>
    </source>
</reference>
<feature type="domain" description="Glycosyl transferase family 1" evidence="1">
    <location>
        <begin position="189"/>
        <end position="344"/>
    </location>
</feature>
<sequence length="370" mass="42650">MTKQNKKYKIALVGYRLNDGGLEKVMSSLSVYFGNKNIEIHNILFVDAISYPYSGKLVNIGKMKIENKGILGKLKLFLFFKKYINNNQFDYIIDFRYRIKPLQEYVWSKWVYNKKTIYTVHSSRLKTYLPSSRLLTKSICNKKYSIVCVSQEIKNLVTAKFNIKNAITINNPIDIENIKTKSLEYTDLEFPYIIAAGRFDSQNVKQFDKLITAYSNSILPKKGISLVLLGDGELKDFYKITTIRTGMQDKVYFEGFQSNPYKYFKNALFLVLCSKYEGFGMTLIESLACQTPVVSFDCVSGPNEIIIHKENGLLVENQNFEKLTEAMNLLIEDTILCQHCKSNSLKSVQQFSIEKIGKQWLDLMGINIYS</sequence>
<evidence type="ECO:0000313" key="3">
    <source>
        <dbReference type="EMBL" id="MFB9108366.1"/>
    </source>
</evidence>
<dbReference type="Pfam" id="PF00534">
    <property type="entry name" value="Glycos_transf_1"/>
    <property type="match status" value="1"/>
</dbReference>
<dbReference type="PANTHER" id="PTHR12526:SF630">
    <property type="entry name" value="GLYCOSYLTRANSFERASE"/>
    <property type="match status" value="1"/>
</dbReference>
<dbReference type="InterPro" id="IPR028098">
    <property type="entry name" value="Glyco_trans_4-like_N"/>
</dbReference>
<organism evidence="3 4">
    <name type="scientific">Flavobacterium gyeonganense</name>
    <dbReference type="NCBI Taxonomy" id="1310418"/>
    <lineage>
        <taxon>Bacteria</taxon>
        <taxon>Pseudomonadati</taxon>
        <taxon>Bacteroidota</taxon>
        <taxon>Flavobacteriia</taxon>
        <taxon>Flavobacteriales</taxon>
        <taxon>Flavobacteriaceae</taxon>
        <taxon>Flavobacterium</taxon>
    </lineage>
</organism>
<dbReference type="EMBL" id="JBHMFE010000011">
    <property type="protein sequence ID" value="MFB9108366.1"/>
    <property type="molecule type" value="Genomic_DNA"/>
</dbReference>
<dbReference type="Proteomes" id="UP001589562">
    <property type="component" value="Unassembled WGS sequence"/>
</dbReference>
<evidence type="ECO:0000313" key="4">
    <source>
        <dbReference type="Proteomes" id="UP001589562"/>
    </source>
</evidence>
<keyword evidence="3" id="KW-0808">Transferase</keyword>
<accession>A0ABV5H8Y7</accession>
<dbReference type="RefSeq" id="WP_278009105.1">
    <property type="nucleotide sequence ID" value="NZ_CP121112.1"/>
</dbReference>
<dbReference type="EC" id="2.4.-.-" evidence="3"/>